<dbReference type="GO" id="GO:0051301">
    <property type="term" value="P:cell division"/>
    <property type="evidence" value="ECO:0007669"/>
    <property type="project" value="UniProtKB-KW"/>
</dbReference>
<accession>A0A1M6D8C7</accession>
<comment type="subcellular location">
    <subcellularLocation>
        <location evidence="3">Cytoplasm</location>
    </subcellularLocation>
    <text evidence="3">Associated with two foci at the outer edges of the nucleoid region in young cells, and at four foci within both cell halves in older cells.</text>
</comment>
<dbReference type="HAMAP" id="MF_01805">
    <property type="entry name" value="ScpA"/>
    <property type="match status" value="1"/>
</dbReference>
<dbReference type="Pfam" id="PF02616">
    <property type="entry name" value="SMC_ScpA"/>
    <property type="match status" value="1"/>
</dbReference>
<dbReference type="EMBL" id="FQYW01000010">
    <property type="protein sequence ID" value="SHI69459.1"/>
    <property type="molecule type" value="Genomic_DNA"/>
</dbReference>
<dbReference type="GO" id="GO:0005737">
    <property type="term" value="C:cytoplasm"/>
    <property type="evidence" value="ECO:0007669"/>
    <property type="project" value="UniProtKB-SubCell"/>
</dbReference>
<evidence type="ECO:0000313" key="5">
    <source>
        <dbReference type="Proteomes" id="UP000191240"/>
    </source>
</evidence>
<comment type="subunit">
    <text evidence="3">Component of a cohesin-like complex composed of ScpA, ScpB and the Smc homodimer, in which ScpA and ScpB bind to the head domain of Smc. The presence of the three proteins is required for the association of the complex with DNA.</text>
</comment>
<keyword evidence="3" id="KW-0963">Cytoplasm</keyword>
<protein>
    <recommendedName>
        <fullName evidence="2 3">Segregation and condensation protein A</fullName>
    </recommendedName>
</protein>
<organism evidence="4 5">
    <name type="scientific">Anaerovibrio lipolyticus DSM 3074</name>
    <dbReference type="NCBI Taxonomy" id="1120997"/>
    <lineage>
        <taxon>Bacteria</taxon>
        <taxon>Bacillati</taxon>
        <taxon>Bacillota</taxon>
        <taxon>Negativicutes</taxon>
        <taxon>Selenomonadales</taxon>
        <taxon>Selenomonadaceae</taxon>
        <taxon>Anaerovibrio</taxon>
    </lineage>
</organism>
<dbReference type="PANTHER" id="PTHR33969">
    <property type="entry name" value="SEGREGATION AND CONDENSATION PROTEIN A"/>
    <property type="match status" value="1"/>
</dbReference>
<comment type="similarity">
    <text evidence="3">Belongs to the ScpA family.</text>
</comment>
<dbReference type="Gene3D" id="1.10.10.580">
    <property type="entry name" value="Structural maintenance of chromosome 1. Chain E"/>
    <property type="match status" value="1"/>
</dbReference>
<dbReference type="AlphaFoldDB" id="A0A1M6D8C7"/>
<evidence type="ECO:0000256" key="1">
    <source>
        <dbReference type="ARBA" id="ARBA00022829"/>
    </source>
</evidence>
<keyword evidence="1 3" id="KW-0159">Chromosome partition</keyword>
<dbReference type="InterPro" id="IPR023093">
    <property type="entry name" value="ScpA-like_C"/>
</dbReference>
<dbReference type="GO" id="GO:0006260">
    <property type="term" value="P:DNA replication"/>
    <property type="evidence" value="ECO:0007669"/>
    <property type="project" value="UniProtKB-UniRule"/>
</dbReference>
<keyword evidence="3" id="KW-0132">Cell division</keyword>
<sequence length="224" mass="26239">MHLIEKNKIDIYDIPIAELTEQYIDYLDQFREFNLEIASEFLLMAATLLQIKSRMMLPKPPKSKEAEETEDIDPRQELIDRILEYRRYKEVSTVLLDMQDMQEKYVTRAPMELPVHHLPPDNMSMQDLVRAFSNVLAMHKELKIPDALVEPEEFTISDKMELLLSLLNKSGGKISFEDAFHTGNRSELITTFLAMLELIKLKSIRVYQVDRFSEIFIEVRVGED</sequence>
<gene>
    <name evidence="3" type="primary">scpA</name>
    <name evidence="4" type="ORF">SAMN02745671_01376</name>
</gene>
<evidence type="ECO:0000313" key="4">
    <source>
        <dbReference type="EMBL" id="SHI69459.1"/>
    </source>
</evidence>
<evidence type="ECO:0000256" key="2">
    <source>
        <dbReference type="ARBA" id="ARBA00044777"/>
    </source>
</evidence>
<keyword evidence="3" id="KW-0131">Cell cycle</keyword>
<dbReference type="InterPro" id="IPR003768">
    <property type="entry name" value="ScpA"/>
</dbReference>
<dbReference type="GO" id="GO:0007059">
    <property type="term" value="P:chromosome segregation"/>
    <property type="evidence" value="ECO:0007669"/>
    <property type="project" value="UniProtKB-UniRule"/>
</dbReference>
<proteinExistence type="inferred from homology"/>
<dbReference type="Gene3D" id="6.10.250.2410">
    <property type="match status" value="1"/>
</dbReference>
<name>A0A1M6D8C7_9FIRM</name>
<reference evidence="4 5" key="1">
    <citation type="submission" date="2016-11" db="EMBL/GenBank/DDBJ databases">
        <authorList>
            <person name="Jaros S."/>
            <person name="Januszkiewicz K."/>
            <person name="Wedrychowicz H."/>
        </authorList>
    </citation>
    <scope>NUCLEOTIDE SEQUENCE [LARGE SCALE GENOMIC DNA]</scope>
    <source>
        <strain evidence="4 5">DSM 3074</strain>
    </source>
</reference>
<dbReference type="Proteomes" id="UP000191240">
    <property type="component" value="Unassembled WGS sequence"/>
</dbReference>
<dbReference type="PANTHER" id="PTHR33969:SF2">
    <property type="entry name" value="SEGREGATION AND CONDENSATION PROTEIN A"/>
    <property type="match status" value="1"/>
</dbReference>
<comment type="function">
    <text evidence="3">Participates in chromosomal partition during cell division. May act via the formation of a condensin-like complex containing Smc and ScpB that pull DNA away from mid-cell into both cell halves.</text>
</comment>
<evidence type="ECO:0000256" key="3">
    <source>
        <dbReference type="HAMAP-Rule" id="MF_01805"/>
    </source>
</evidence>